<dbReference type="PANTHER" id="PTHR45694:SF5">
    <property type="entry name" value="GLUTAREDOXIN 2"/>
    <property type="match status" value="1"/>
</dbReference>
<dbReference type="PROSITE" id="PS00195">
    <property type="entry name" value="GLUTAREDOXIN_1"/>
    <property type="match status" value="1"/>
</dbReference>
<dbReference type="PROSITE" id="PS51354">
    <property type="entry name" value="GLUTAREDOXIN_2"/>
    <property type="match status" value="1"/>
</dbReference>
<name>A0A8K0A544_BRALA</name>
<keyword evidence="8" id="KW-1185">Reference proteome</keyword>
<reference evidence="7" key="1">
    <citation type="submission" date="2022-01" db="EMBL/GenBank/DDBJ databases">
        <authorList>
            <person name="Braso-Vives M."/>
        </authorList>
    </citation>
    <scope>NUCLEOTIDE SEQUENCE</scope>
</reference>
<dbReference type="InterPro" id="IPR011899">
    <property type="entry name" value="Glutaredoxin_euk/vir"/>
</dbReference>
<feature type="domain" description="Glutaredoxin" evidence="6">
    <location>
        <begin position="19"/>
        <end position="82"/>
    </location>
</feature>
<sequence>MAASSVRCLVKSLISSHRVMVFSKSTCPFCMMAKDVLSEAGVAQPKVLELDHIEDGPQVQDALRELTGISTVPNVFISGKSIGGGTETAKLYESGELQRLLTEAGILKKQEDS</sequence>
<dbReference type="SUPFAM" id="SSF52833">
    <property type="entry name" value="Thioredoxin-like"/>
    <property type="match status" value="1"/>
</dbReference>
<evidence type="ECO:0000256" key="3">
    <source>
        <dbReference type="ARBA" id="ARBA00022982"/>
    </source>
</evidence>
<dbReference type="GO" id="GO:0034599">
    <property type="term" value="P:cellular response to oxidative stress"/>
    <property type="evidence" value="ECO:0007669"/>
    <property type="project" value="TreeGrafter"/>
</dbReference>
<gene>
    <name evidence="7" type="primary">GLRX2</name>
    <name evidence="7" type="ORF">BLAG_LOCUS21107</name>
</gene>
<keyword evidence="2" id="KW-0813">Transport</keyword>
<evidence type="ECO:0000256" key="2">
    <source>
        <dbReference type="ARBA" id="ARBA00022448"/>
    </source>
</evidence>
<dbReference type="PRINTS" id="PR00160">
    <property type="entry name" value="GLUTAREDOXIN"/>
</dbReference>
<proteinExistence type="predicted"/>
<dbReference type="EMBL" id="OV696691">
    <property type="protein sequence ID" value="CAH1267989.1"/>
    <property type="molecule type" value="Genomic_DNA"/>
</dbReference>
<dbReference type="PANTHER" id="PTHR45694">
    <property type="entry name" value="GLUTAREDOXIN 2"/>
    <property type="match status" value="1"/>
</dbReference>
<evidence type="ECO:0000256" key="1">
    <source>
        <dbReference type="ARBA" id="ARBA00002549"/>
    </source>
</evidence>
<evidence type="ECO:0000313" key="7">
    <source>
        <dbReference type="EMBL" id="CAH1267989.1"/>
    </source>
</evidence>
<dbReference type="Proteomes" id="UP000838412">
    <property type="component" value="Chromosome 6"/>
</dbReference>
<dbReference type="FunFam" id="3.40.30.10:FF:000093">
    <property type="entry name" value="Glutaredoxin 2"/>
    <property type="match status" value="1"/>
</dbReference>
<keyword evidence="4" id="KW-1015">Disulfide bond</keyword>
<comment type="function">
    <text evidence="1">Has a glutathione-disulfide oxidoreductase activity in the presence of NADPH and glutathione reductase. Reduces low molecular weight disulfides and proteins.</text>
</comment>
<keyword evidence="3" id="KW-0249">Electron transport</keyword>
<dbReference type="Pfam" id="PF00462">
    <property type="entry name" value="Glutaredoxin"/>
    <property type="match status" value="1"/>
</dbReference>
<dbReference type="AlphaFoldDB" id="A0A8K0A544"/>
<dbReference type="CDD" id="cd03419">
    <property type="entry name" value="GRX_GRXh_1_2_like"/>
    <property type="match status" value="1"/>
</dbReference>
<evidence type="ECO:0000256" key="5">
    <source>
        <dbReference type="ARBA" id="ARBA00023284"/>
    </source>
</evidence>
<dbReference type="InterPro" id="IPR036249">
    <property type="entry name" value="Thioredoxin-like_sf"/>
</dbReference>
<organism evidence="7 8">
    <name type="scientific">Branchiostoma lanceolatum</name>
    <name type="common">Common lancelet</name>
    <name type="synonym">Amphioxus lanceolatum</name>
    <dbReference type="NCBI Taxonomy" id="7740"/>
    <lineage>
        <taxon>Eukaryota</taxon>
        <taxon>Metazoa</taxon>
        <taxon>Chordata</taxon>
        <taxon>Cephalochordata</taxon>
        <taxon>Leptocardii</taxon>
        <taxon>Amphioxiformes</taxon>
        <taxon>Branchiostomatidae</taxon>
        <taxon>Branchiostoma</taxon>
    </lineage>
</organism>
<protein>
    <submittedName>
        <fullName evidence="7">GLRX2 protein</fullName>
    </submittedName>
</protein>
<dbReference type="GO" id="GO:0015038">
    <property type="term" value="F:glutathione disulfide oxidoreductase activity"/>
    <property type="evidence" value="ECO:0007669"/>
    <property type="project" value="TreeGrafter"/>
</dbReference>
<dbReference type="Gene3D" id="3.40.30.10">
    <property type="entry name" value="Glutaredoxin"/>
    <property type="match status" value="1"/>
</dbReference>
<dbReference type="InterPro" id="IPR014025">
    <property type="entry name" value="Glutaredoxin_subgr"/>
</dbReference>
<evidence type="ECO:0000259" key="6">
    <source>
        <dbReference type="Pfam" id="PF00462"/>
    </source>
</evidence>
<dbReference type="OrthoDB" id="418495at2759"/>
<dbReference type="NCBIfam" id="TIGR02180">
    <property type="entry name" value="GRX_euk"/>
    <property type="match status" value="1"/>
</dbReference>
<dbReference type="InterPro" id="IPR002109">
    <property type="entry name" value="Glutaredoxin"/>
</dbReference>
<evidence type="ECO:0000256" key="4">
    <source>
        <dbReference type="ARBA" id="ARBA00023157"/>
    </source>
</evidence>
<evidence type="ECO:0000313" key="8">
    <source>
        <dbReference type="Proteomes" id="UP000838412"/>
    </source>
</evidence>
<accession>A0A8K0A544</accession>
<keyword evidence="5" id="KW-0676">Redox-active center</keyword>
<dbReference type="GO" id="GO:0005737">
    <property type="term" value="C:cytoplasm"/>
    <property type="evidence" value="ECO:0007669"/>
    <property type="project" value="TreeGrafter"/>
</dbReference>
<dbReference type="InterPro" id="IPR011767">
    <property type="entry name" value="GLR_AS"/>
</dbReference>